<dbReference type="Proteomes" id="UP001253545">
    <property type="component" value="Unassembled WGS sequence"/>
</dbReference>
<dbReference type="InterPro" id="IPR023214">
    <property type="entry name" value="HAD_sf"/>
</dbReference>
<dbReference type="NCBIfam" id="TIGR01662">
    <property type="entry name" value="HAD-SF-IIIA"/>
    <property type="match status" value="1"/>
</dbReference>
<dbReference type="PANTHER" id="PTHR42891">
    <property type="entry name" value="D-GLYCERO-BETA-D-MANNO-HEPTOSE-1,7-BISPHOSPHATE 7-PHOSPHATASE"/>
    <property type="match status" value="1"/>
</dbReference>
<evidence type="ECO:0000256" key="2">
    <source>
        <dbReference type="ARBA" id="ARBA00022490"/>
    </source>
</evidence>
<keyword evidence="9" id="KW-1185">Reference proteome</keyword>
<dbReference type="GO" id="GO:0016787">
    <property type="term" value="F:hydrolase activity"/>
    <property type="evidence" value="ECO:0007669"/>
    <property type="project" value="UniProtKB-KW"/>
</dbReference>
<dbReference type="InterPro" id="IPR004446">
    <property type="entry name" value="Heptose_bisP_phosphatase"/>
</dbReference>
<dbReference type="EC" id="3.1.3.-" evidence="7"/>
<gene>
    <name evidence="8" type="ORF">RM552_06220</name>
</gene>
<keyword evidence="5 7" id="KW-0119">Carbohydrate metabolism</keyword>
<dbReference type="InterPro" id="IPR006543">
    <property type="entry name" value="Histidinol-phos"/>
</dbReference>
<reference evidence="8 9" key="1">
    <citation type="submission" date="2023-09" db="EMBL/GenBank/DDBJ databases">
        <authorList>
            <person name="Rey-Velasco X."/>
        </authorList>
    </citation>
    <scope>NUCLEOTIDE SEQUENCE [LARGE SCALE GENOMIC DNA]</scope>
    <source>
        <strain evidence="8 9">P117</strain>
    </source>
</reference>
<dbReference type="Gene3D" id="3.40.50.1000">
    <property type="entry name" value="HAD superfamily/HAD-like"/>
    <property type="match status" value="1"/>
</dbReference>
<dbReference type="SUPFAM" id="SSF56784">
    <property type="entry name" value="HAD-like"/>
    <property type="match status" value="1"/>
</dbReference>
<evidence type="ECO:0000256" key="1">
    <source>
        <dbReference type="ARBA" id="ARBA00004496"/>
    </source>
</evidence>
<accession>A0ABU2ZP80</accession>
<protein>
    <recommendedName>
        <fullName evidence="6 7">D,D-heptose 1,7-bisphosphate phosphatase</fullName>
        <ecNumber evidence="7">3.1.3.-</ecNumber>
    </recommendedName>
</protein>
<evidence type="ECO:0000256" key="7">
    <source>
        <dbReference type="PIRNR" id="PIRNR004682"/>
    </source>
</evidence>
<dbReference type="NCBIfam" id="TIGR01656">
    <property type="entry name" value="Histidinol-ppas"/>
    <property type="match status" value="1"/>
</dbReference>
<dbReference type="PANTHER" id="PTHR42891:SF1">
    <property type="entry name" value="D-GLYCERO-BETA-D-MANNO-HEPTOSE-1,7-BISPHOSPHATE 7-PHOSPHATASE"/>
    <property type="match status" value="1"/>
</dbReference>
<keyword evidence="4 7" id="KW-0378">Hydrolase</keyword>
<dbReference type="EMBL" id="JAVRHX010000001">
    <property type="protein sequence ID" value="MDT0594433.1"/>
    <property type="molecule type" value="Genomic_DNA"/>
</dbReference>
<evidence type="ECO:0000256" key="4">
    <source>
        <dbReference type="ARBA" id="ARBA00022801"/>
    </source>
</evidence>
<evidence type="ECO:0000313" key="8">
    <source>
        <dbReference type="EMBL" id="MDT0594433.1"/>
    </source>
</evidence>
<name>A0ABU2ZP80_9ALTE</name>
<dbReference type="NCBIfam" id="TIGR00213">
    <property type="entry name" value="GmhB_yaeD"/>
    <property type="match status" value="1"/>
</dbReference>
<evidence type="ECO:0000313" key="9">
    <source>
        <dbReference type="Proteomes" id="UP001253545"/>
    </source>
</evidence>
<evidence type="ECO:0000256" key="3">
    <source>
        <dbReference type="ARBA" id="ARBA00022723"/>
    </source>
</evidence>
<dbReference type="Pfam" id="PF13242">
    <property type="entry name" value="Hydrolase_like"/>
    <property type="match status" value="1"/>
</dbReference>
<evidence type="ECO:0000256" key="6">
    <source>
        <dbReference type="ARBA" id="ARBA00031828"/>
    </source>
</evidence>
<evidence type="ECO:0000256" key="5">
    <source>
        <dbReference type="ARBA" id="ARBA00023277"/>
    </source>
</evidence>
<dbReference type="CDD" id="cd07503">
    <property type="entry name" value="HAD_HisB-N"/>
    <property type="match status" value="1"/>
</dbReference>
<proteinExistence type="inferred from homology"/>
<dbReference type="InterPro" id="IPR036412">
    <property type="entry name" value="HAD-like_sf"/>
</dbReference>
<comment type="subcellular location">
    <subcellularLocation>
        <location evidence="1 7">Cytoplasm</location>
    </subcellularLocation>
</comment>
<keyword evidence="2 7" id="KW-0963">Cytoplasm</keyword>
<keyword evidence="3" id="KW-0479">Metal-binding</keyword>
<organism evidence="8 9">
    <name type="scientific">Glaciecola petra</name>
    <dbReference type="NCBI Taxonomy" id="3075602"/>
    <lineage>
        <taxon>Bacteria</taxon>
        <taxon>Pseudomonadati</taxon>
        <taxon>Pseudomonadota</taxon>
        <taxon>Gammaproteobacteria</taxon>
        <taxon>Alteromonadales</taxon>
        <taxon>Alteromonadaceae</taxon>
        <taxon>Glaciecola</taxon>
    </lineage>
</organism>
<comment type="caution">
    <text evidence="8">The sequence shown here is derived from an EMBL/GenBank/DDBJ whole genome shotgun (WGS) entry which is preliminary data.</text>
</comment>
<dbReference type="RefSeq" id="WP_311367906.1">
    <property type="nucleotide sequence ID" value="NZ_JAVRHX010000001.1"/>
</dbReference>
<dbReference type="InterPro" id="IPR006549">
    <property type="entry name" value="HAD-SF_hydro_IIIA"/>
</dbReference>
<comment type="similarity">
    <text evidence="7">Belongs to the gmhB family.</text>
</comment>
<dbReference type="PIRSF" id="PIRSF004682">
    <property type="entry name" value="GmhB"/>
    <property type="match status" value="1"/>
</dbReference>
<sequence>MQIQKSALFLDRDGVINVNHGYVFKKENFSWIDGIFDLVKQANKANMLVFVVTNQSGIGRGYYSETEFTLLNTWMVSEFKRSGGHIDKVYWCPHHPEHAVGDYRKVCECRKPKTGMIEQALNEFAINLSSSVMVGDKASDMYTAINAELGRAYWLGAHESDMHELADQEHQKTIIQPIQALSNIRLSTVR</sequence>